<evidence type="ECO:0000313" key="1">
    <source>
        <dbReference type="EMBL" id="MBV7389542.1"/>
    </source>
</evidence>
<gene>
    <name evidence="1" type="ORF">KUA55_02545</name>
</gene>
<dbReference type="EMBL" id="JAHUZB010000001">
    <property type="protein sequence ID" value="MBV7389542.1"/>
    <property type="molecule type" value="Genomic_DNA"/>
</dbReference>
<evidence type="ECO:0000313" key="2">
    <source>
        <dbReference type="Proteomes" id="UP000774130"/>
    </source>
</evidence>
<sequence length="330" mass="37366">MKTYSYHELNPLIRLKELELLTPDMFDRLVAAKDLKEVQQLLNSTFYGEFLQGDFAETFEESLQNSFNQLITELIELAPEPEVIWIYTMRFTYHNLKALMKAELLEQNFDELFLYDGFYSLEQIKSVVKTGQSNSLPDEIIGTVNAVKAHFSESNSLQGIDIIFDRDFLRNQEIVGEKLGYVALLSEITAFIDFTNLIILGRGIRQKRSKAFLSTVLSSQGSIAKEDLLAIIEQPQTFADFILASPYGNEAASAVVDGKVDLAKLEKAKDDYLASLFEAYQVEAFGPLPMLALLHGKETEIKNLRLLVVGKKIGMDQSDIKERMRVTHDA</sequence>
<dbReference type="Proteomes" id="UP000774130">
    <property type="component" value="Unassembled WGS sequence"/>
</dbReference>
<organism evidence="1 2">
    <name type="scientific">Enterococcus alishanensis</name>
    <dbReference type="NCBI Taxonomy" id="1303817"/>
    <lineage>
        <taxon>Bacteria</taxon>
        <taxon>Bacillati</taxon>
        <taxon>Bacillota</taxon>
        <taxon>Bacilli</taxon>
        <taxon>Lactobacillales</taxon>
        <taxon>Enterococcaceae</taxon>
        <taxon>Enterococcus</taxon>
    </lineage>
</organism>
<keyword evidence="2" id="KW-1185">Reference proteome</keyword>
<dbReference type="Pfam" id="PF01992">
    <property type="entry name" value="vATP-synt_AC39"/>
    <property type="match status" value="1"/>
</dbReference>
<dbReference type="RefSeq" id="WP_218324599.1">
    <property type="nucleotide sequence ID" value="NZ_JAHUZB010000001.1"/>
</dbReference>
<protein>
    <submittedName>
        <fullName evidence="1">V-type ATPase subunit</fullName>
    </submittedName>
</protein>
<name>A0ABS6T9G2_9ENTE</name>
<dbReference type="PANTHER" id="PTHR38682">
    <property type="entry name" value="V-TYPE ATP SYNTHASE SUBUNIT C"/>
    <property type="match status" value="1"/>
</dbReference>
<proteinExistence type="predicted"/>
<accession>A0ABS6T9G2</accession>
<dbReference type="InterPro" id="IPR050873">
    <property type="entry name" value="V-ATPase_V0D/AC39_subunit"/>
</dbReference>
<dbReference type="PANTHER" id="PTHR38682:SF1">
    <property type="entry name" value="V-TYPE ATP SYNTHASE SUBUNIT C"/>
    <property type="match status" value="1"/>
</dbReference>
<comment type="caution">
    <text evidence="1">The sequence shown here is derived from an EMBL/GenBank/DDBJ whole genome shotgun (WGS) entry which is preliminary data.</text>
</comment>
<dbReference type="InterPro" id="IPR002843">
    <property type="entry name" value="ATPase_V0-cplx_csu/dsu"/>
</dbReference>
<reference evidence="1 2" key="1">
    <citation type="submission" date="2021-06" db="EMBL/GenBank/DDBJ databases">
        <title>Enterococcus alishanensis sp. nov., a novel lactic acid bacterium isolated from fresh coffee beans.</title>
        <authorList>
            <person name="Chen Y.-S."/>
        </authorList>
    </citation>
    <scope>NUCLEOTIDE SEQUENCE [LARGE SCALE GENOMIC DNA]</scope>
    <source>
        <strain evidence="1 2">ALS3</strain>
    </source>
</reference>